<protein>
    <submittedName>
        <fullName evidence="2">Jg22203 protein</fullName>
    </submittedName>
</protein>
<feature type="compositionally biased region" description="Basic residues" evidence="1">
    <location>
        <begin position="1"/>
        <end position="16"/>
    </location>
</feature>
<accession>A0A8S4QQG2</accession>
<feature type="non-terminal residue" evidence="2">
    <location>
        <position position="1"/>
    </location>
</feature>
<organism evidence="2 3">
    <name type="scientific">Pararge aegeria aegeria</name>
    <dbReference type="NCBI Taxonomy" id="348720"/>
    <lineage>
        <taxon>Eukaryota</taxon>
        <taxon>Metazoa</taxon>
        <taxon>Ecdysozoa</taxon>
        <taxon>Arthropoda</taxon>
        <taxon>Hexapoda</taxon>
        <taxon>Insecta</taxon>
        <taxon>Pterygota</taxon>
        <taxon>Neoptera</taxon>
        <taxon>Endopterygota</taxon>
        <taxon>Lepidoptera</taxon>
        <taxon>Glossata</taxon>
        <taxon>Ditrysia</taxon>
        <taxon>Papilionoidea</taxon>
        <taxon>Nymphalidae</taxon>
        <taxon>Satyrinae</taxon>
        <taxon>Satyrini</taxon>
        <taxon>Parargina</taxon>
        <taxon>Pararge</taxon>
    </lineage>
</organism>
<proteinExistence type="predicted"/>
<evidence type="ECO:0000313" key="3">
    <source>
        <dbReference type="Proteomes" id="UP000838756"/>
    </source>
</evidence>
<dbReference type="Proteomes" id="UP000838756">
    <property type="component" value="Unassembled WGS sequence"/>
</dbReference>
<feature type="region of interest" description="Disordered" evidence="1">
    <location>
        <begin position="1"/>
        <end position="20"/>
    </location>
</feature>
<dbReference type="AlphaFoldDB" id="A0A8S4QQG2"/>
<comment type="caution">
    <text evidence="2">The sequence shown here is derived from an EMBL/GenBank/DDBJ whole genome shotgun (WGS) entry which is preliminary data.</text>
</comment>
<reference evidence="2" key="1">
    <citation type="submission" date="2022-03" db="EMBL/GenBank/DDBJ databases">
        <authorList>
            <person name="Lindestad O."/>
        </authorList>
    </citation>
    <scope>NUCLEOTIDE SEQUENCE</scope>
</reference>
<dbReference type="EMBL" id="CAKXAJ010014976">
    <property type="protein sequence ID" value="CAH2216323.1"/>
    <property type="molecule type" value="Genomic_DNA"/>
</dbReference>
<name>A0A8S4QQG2_9NEOP</name>
<gene>
    <name evidence="2" type="primary">jg22203</name>
    <name evidence="2" type="ORF">PAEG_LOCUS4373</name>
</gene>
<evidence type="ECO:0000313" key="2">
    <source>
        <dbReference type="EMBL" id="CAH2216323.1"/>
    </source>
</evidence>
<sequence>TGSRRRLRRQTQKARAKTNLAYHQSENVEGWPYLERDQARKGKS</sequence>
<keyword evidence="3" id="KW-1185">Reference proteome</keyword>
<evidence type="ECO:0000256" key="1">
    <source>
        <dbReference type="SAM" id="MobiDB-lite"/>
    </source>
</evidence>